<feature type="domain" description="HTH arsR-type" evidence="4">
    <location>
        <begin position="245"/>
        <end position="320"/>
    </location>
</feature>
<dbReference type="Proteomes" id="UP001332243">
    <property type="component" value="Unassembled WGS sequence"/>
</dbReference>
<dbReference type="InterPro" id="IPR036390">
    <property type="entry name" value="WH_DNA-bd_sf"/>
</dbReference>
<dbReference type="InterPro" id="IPR001845">
    <property type="entry name" value="HTH_ArsR_DNA-bd_dom"/>
</dbReference>
<evidence type="ECO:0000313" key="5">
    <source>
        <dbReference type="EMBL" id="MEE6260587.1"/>
    </source>
</evidence>
<sequence>MGVWRIGADVLARSSFAVSPLIETVAALKQLGGHPTLPGQRAWVTAQLPAYRARLAADPFTAAFVKAAFPPRWLPDFLSTPPTDVDGTFRGELERVRATPPEVARADLATGLRGAALPPELCGPDLSDRAAELLAWVWTRTIEPDWPRRQRLFQADIVSRTQRLSSGGWAATLDGMRPGMRWLGGGQLQINTYDHPPQDVSGAPLFFIPSTSPRGWVGSDAPFRHTVVYPCSGILAEPVRRTPPRALTRLLGPVRADILTRLESPRSPTQLVALTGYGLGSVGGHLRVLLDARLVQRRRSGRYVLYYRTEDGDRLVALQRPGRHTGQEGALPVQETIGRAPSLHLSRGVR</sequence>
<dbReference type="EMBL" id="JAZGQK010000025">
    <property type="protein sequence ID" value="MEE6262061.1"/>
    <property type="molecule type" value="Genomic_DNA"/>
</dbReference>
<dbReference type="InterPro" id="IPR051011">
    <property type="entry name" value="Metal_resp_trans_reg"/>
</dbReference>
<reference evidence="5 7" key="1">
    <citation type="submission" date="2024-01" db="EMBL/GenBank/DDBJ databases">
        <title>Genome insights into Plantactinospora sonchi sp. nov.</title>
        <authorList>
            <person name="Wang L."/>
        </authorList>
    </citation>
    <scope>NUCLEOTIDE SEQUENCE [LARGE SCALE GENOMIC DNA]</scope>
    <source>
        <strain evidence="5 7">NEAU-QY2</strain>
    </source>
</reference>
<accession>A0ABU7RVN0</accession>
<keyword evidence="3" id="KW-0804">Transcription</keyword>
<dbReference type="PANTHER" id="PTHR43132:SF6">
    <property type="entry name" value="HTH-TYPE TRANSCRIPTIONAL REPRESSOR CZRA"/>
    <property type="match status" value="1"/>
</dbReference>
<dbReference type="InterPro" id="IPR036388">
    <property type="entry name" value="WH-like_DNA-bd_sf"/>
</dbReference>
<keyword evidence="1" id="KW-0805">Transcription regulation</keyword>
<evidence type="ECO:0000256" key="2">
    <source>
        <dbReference type="ARBA" id="ARBA00023125"/>
    </source>
</evidence>
<dbReference type="SMART" id="SM00418">
    <property type="entry name" value="HTH_ARSR"/>
    <property type="match status" value="1"/>
</dbReference>
<organism evidence="5 7">
    <name type="scientific">Plantactinospora sonchi</name>
    <dbReference type="NCBI Taxonomy" id="1544735"/>
    <lineage>
        <taxon>Bacteria</taxon>
        <taxon>Bacillati</taxon>
        <taxon>Actinomycetota</taxon>
        <taxon>Actinomycetes</taxon>
        <taxon>Micromonosporales</taxon>
        <taxon>Micromonosporaceae</taxon>
        <taxon>Plantactinospora</taxon>
    </lineage>
</organism>
<dbReference type="InterPro" id="IPR011991">
    <property type="entry name" value="ArsR-like_HTH"/>
</dbReference>
<evidence type="ECO:0000313" key="7">
    <source>
        <dbReference type="Proteomes" id="UP001332243"/>
    </source>
</evidence>
<name>A0ABU7RVN0_9ACTN</name>
<dbReference type="CDD" id="cd00090">
    <property type="entry name" value="HTH_ARSR"/>
    <property type="match status" value="1"/>
</dbReference>
<gene>
    <name evidence="5" type="ORF">V1633_19050</name>
    <name evidence="6" type="ORF">V1633_26605</name>
</gene>
<protein>
    <submittedName>
        <fullName evidence="5">Winged helix-turn-helix domain-containing protein</fullName>
    </submittedName>
</protein>
<evidence type="ECO:0000313" key="6">
    <source>
        <dbReference type="EMBL" id="MEE6262061.1"/>
    </source>
</evidence>
<evidence type="ECO:0000256" key="1">
    <source>
        <dbReference type="ARBA" id="ARBA00023015"/>
    </source>
</evidence>
<dbReference type="EMBL" id="JAZGQK010000016">
    <property type="protein sequence ID" value="MEE6260587.1"/>
    <property type="molecule type" value="Genomic_DNA"/>
</dbReference>
<proteinExistence type="predicted"/>
<dbReference type="Gene3D" id="1.10.10.10">
    <property type="entry name" value="Winged helix-like DNA-binding domain superfamily/Winged helix DNA-binding domain"/>
    <property type="match status" value="1"/>
</dbReference>
<comment type="caution">
    <text evidence="5">The sequence shown here is derived from an EMBL/GenBank/DDBJ whole genome shotgun (WGS) entry which is preliminary data.</text>
</comment>
<dbReference type="PANTHER" id="PTHR43132">
    <property type="entry name" value="ARSENICAL RESISTANCE OPERON REPRESSOR ARSR-RELATED"/>
    <property type="match status" value="1"/>
</dbReference>
<keyword evidence="2" id="KW-0238">DNA-binding</keyword>
<keyword evidence="7" id="KW-1185">Reference proteome</keyword>
<dbReference type="RefSeq" id="WP_331215700.1">
    <property type="nucleotide sequence ID" value="NZ_JAZGQK010000016.1"/>
</dbReference>
<evidence type="ECO:0000259" key="4">
    <source>
        <dbReference type="SMART" id="SM00418"/>
    </source>
</evidence>
<dbReference type="SUPFAM" id="SSF46785">
    <property type="entry name" value="Winged helix' DNA-binding domain"/>
    <property type="match status" value="1"/>
</dbReference>
<evidence type="ECO:0000256" key="3">
    <source>
        <dbReference type="ARBA" id="ARBA00023163"/>
    </source>
</evidence>